<accession>A0A3S3KXV7</accession>
<dbReference type="OrthoDB" id="4458215at2"/>
<dbReference type="EMBL" id="RBZY01000028">
    <property type="protein sequence ID" value="RWR18672.1"/>
    <property type="molecule type" value="Genomic_DNA"/>
</dbReference>
<reference evidence="1 2" key="1">
    <citation type="journal article" date="2018" name="Front. Microbiol.">
        <title>Novel Insights Into Bacterial Dimethylsulfoniopropionate Catabolism in the East China Sea.</title>
        <authorList>
            <person name="Liu J."/>
            <person name="Liu J."/>
            <person name="Zhang S.H."/>
            <person name="Liang J."/>
            <person name="Lin H."/>
            <person name="Song D."/>
            <person name="Yang G.P."/>
            <person name="Todd J.D."/>
            <person name="Zhang X.H."/>
        </authorList>
    </citation>
    <scope>NUCLEOTIDE SEQUENCE [LARGE SCALE GENOMIC DNA]</scope>
    <source>
        <strain evidence="1 2">ZYFD042</strain>
    </source>
</reference>
<evidence type="ECO:0000313" key="1">
    <source>
        <dbReference type="EMBL" id="RWR18672.1"/>
    </source>
</evidence>
<gene>
    <name evidence="1" type="ORF">D8Y23_09135</name>
</gene>
<sequence length="80" mass="8769">MTLDDLLQSYAAGAVDRAQLVDELVRWNYAPQARPADELDDLLVDPPGSFADVEHALRQGLIDDALFDEVADRIEAEATA</sequence>
<proteinExistence type="predicted"/>
<comment type="caution">
    <text evidence="1">The sequence shown here is derived from an EMBL/GenBank/DDBJ whole genome shotgun (WGS) entry which is preliminary data.</text>
</comment>
<name>A0A3S3KXV7_9MICO</name>
<evidence type="ECO:0000313" key="2">
    <source>
        <dbReference type="Proteomes" id="UP000285970"/>
    </source>
</evidence>
<dbReference type="Proteomes" id="UP000285970">
    <property type="component" value="Unassembled WGS sequence"/>
</dbReference>
<dbReference type="AlphaFoldDB" id="A0A3S3KXV7"/>
<dbReference type="RefSeq" id="WP_128217834.1">
    <property type="nucleotide sequence ID" value="NZ_RBZY01000028.1"/>
</dbReference>
<protein>
    <submittedName>
        <fullName evidence="1">Uncharacterized protein</fullName>
    </submittedName>
</protein>
<organism evidence="1 2">
    <name type="scientific">Microbacterium enclense</name>
    <dbReference type="NCBI Taxonomy" id="993073"/>
    <lineage>
        <taxon>Bacteria</taxon>
        <taxon>Bacillati</taxon>
        <taxon>Actinomycetota</taxon>
        <taxon>Actinomycetes</taxon>
        <taxon>Micrococcales</taxon>
        <taxon>Microbacteriaceae</taxon>
        <taxon>Microbacterium</taxon>
    </lineage>
</organism>